<proteinExistence type="predicted"/>
<dbReference type="STRING" id="1754191.A0A1Y1VER6"/>
<dbReference type="PANTHER" id="PTHR10783:SF46">
    <property type="entry name" value="PROTEIN ERD1 HOMOLOG 2"/>
    <property type="match status" value="1"/>
</dbReference>
<feature type="transmembrane region" description="Helical" evidence="5">
    <location>
        <begin position="12"/>
        <end position="31"/>
    </location>
</feature>
<dbReference type="GO" id="GO:0016020">
    <property type="term" value="C:membrane"/>
    <property type="evidence" value="ECO:0007669"/>
    <property type="project" value="UniProtKB-SubCell"/>
</dbReference>
<feature type="transmembrane region" description="Helical" evidence="5">
    <location>
        <begin position="231"/>
        <end position="251"/>
    </location>
</feature>
<evidence type="ECO:0000256" key="2">
    <source>
        <dbReference type="ARBA" id="ARBA00022692"/>
    </source>
</evidence>
<sequence>MFPKRLQRIIKYLFYSGLFGGTFYLVVKQGIKQFIVNLPTIYHSLFFIFLGILLWGINIHVLEHTNIDCTSLLATNESRPLRNQNNNFINYHNIYKLAYGYFVILFTSVLIYNYCDTFYEKSTTQWIAIITLIASIYALLMPNKILYRKERKKFLDALVRIVTPTFKLETAFCDVVMADLITSFSKVVGDIYVALAEIFLEVVVVPYADKKYGDNTYAVDGRSQKEISVHLHHHILLDLFGAIMILVPYLFRLRQCVADYFTKATKSQRRKSLLNAIKYGTSIPLYILSGYYSWIKSDIKNTSDKELLDPMYRHAKIVFTFWVISSFINSGYSYYWDLYNDWELCKKKKHDDEKFPFLLRPILHFSKHWMYYIVMIIDLILRFTWFVDVFSIFQLKNLFLVDDTPTIPEDIKKMKIQKLLLSRLLLRILEIIRRWLWIFFRLEKEWVFTSSEYRLLA</sequence>
<feature type="transmembrane region" description="Helical" evidence="5">
    <location>
        <begin position="126"/>
        <end position="146"/>
    </location>
</feature>
<dbReference type="EMBL" id="MCFH01000012">
    <property type="protein sequence ID" value="ORX53702.1"/>
    <property type="molecule type" value="Genomic_DNA"/>
</dbReference>
<evidence type="ECO:0000256" key="5">
    <source>
        <dbReference type="SAM" id="Phobius"/>
    </source>
</evidence>
<comment type="caution">
    <text evidence="7">The sequence shown here is derived from an EMBL/GenBank/DDBJ whole genome shotgun (WGS) entry which is preliminary data.</text>
</comment>
<dbReference type="PROSITE" id="PS51380">
    <property type="entry name" value="EXS"/>
    <property type="match status" value="1"/>
</dbReference>
<evidence type="ECO:0000259" key="6">
    <source>
        <dbReference type="PROSITE" id="PS51380"/>
    </source>
</evidence>
<evidence type="ECO:0000313" key="8">
    <source>
        <dbReference type="Proteomes" id="UP000193719"/>
    </source>
</evidence>
<gene>
    <name evidence="7" type="ORF">BCR36DRAFT_348549</name>
</gene>
<protein>
    <submittedName>
        <fullName evidence="7">EXS-domain-containing protein</fullName>
    </submittedName>
</protein>
<keyword evidence="2 5" id="KW-0812">Transmembrane</keyword>
<dbReference type="GO" id="GO:0005737">
    <property type="term" value="C:cytoplasm"/>
    <property type="evidence" value="ECO:0007669"/>
    <property type="project" value="TreeGrafter"/>
</dbReference>
<accession>A0A1Y1VER6</accession>
<feature type="transmembrane region" description="Helical" evidence="5">
    <location>
        <begin position="43"/>
        <end position="62"/>
    </location>
</feature>
<dbReference type="Proteomes" id="UP000193719">
    <property type="component" value="Unassembled WGS sequence"/>
</dbReference>
<dbReference type="AlphaFoldDB" id="A0A1Y1VER6"/>
<comment type="subcellular location">
    <subcellularLocation>
        <location evidence="1">Membrane</location>
        <topology evidence="1">Multi-pass membrane protein</topology>
    </subcellularLocation>
</comment>
<reference evidence="7 8" key="1">
    <citation type="submission" date="2016-08" db="EMBL/GenBank/DDBJ databases">
        <title>Genomes of anaerobic fungi encode conserved fungal cellulosomes for biomass hydrolysis.</title>
        <authorList>
            <consortium name="DOE Joint Genome Institute"/>
            <person name="Haitjema C.H."/>
            <person name="Gilmore S.P."/>
            <person name="Henske J.K."/>
            <person name="Solomon K.V."/>
            <person name="De Groot R."/>
            <person name="Kuo A."/>
            <person name="Mondo S.J."/>
            <person name="Salamov A.A."/>
            <person name="Labutti K."/>
            <person name="Zhao Z."/>
            <person name="Chiniquy J."/>
            <person name="Barry K."/>
            <person name="Brewer H.M."/>
            <person name="Purvine S.O."/>
            <person name="Wright A.T."/>
            <person name="Boxma B."/>
            <person name="Van Alen T."/>
            <person name="Hackstein J.H."/>
            <person name="Baker S.E."/>
            <person name="Grigoriev I.V."/>
            <person name="O'Malley M.A."/>
        </authorList>
    </citation>
    <scope>NUCLEOTIDE SEQUENCE [LARGE SCALE GENOMIC DNA]</scope>
    <source>
        <strain evidence="8">finn</strain>
    </source>
</reference>
<feature type="domain" description="EXS" evidence="6">
    <location>
        <begin position="232"/>
        <end position="457"/>
    </location>
</feature>
<reference evidence="7 8" key="2">
    <citation type="submission" date="2016-08" db="EMBL/GenBank/DDBJ databases">
        <title>Pervasive Adenine N6-methylation of Active Genes in Fungi.</title>
        <authorList>
            <consortium name="DOE Joint Genome Institute"/>
            <person name="Mondo S.J."/>
            <person name="Dannebaum R.O."/>
            <person name="Kuo R.C."/>
            <person name="Labutti K."/>
            <person name="Haridas S."/>
            <person name="Kuo A."/>
            <person name="Salamov A."/>
            <person name="Ahrendt S.R."/>
            <person name="Lipzen A."/>
            <person name="Sullivan W."/>
            <person name="Andreopoulos W.B."/>
            <person name="Clum A."/>
            <person name="Lindquist E."/>
            <person name="Daum C."/>
            <person name="Ramamoorthy G.K."/>
            <person name="Gryganskyi A."/>
            <person name="Culley D."/>
            <person name="Magnuson J.K."/>
            <person name="James T.Y."/>
            <person name="O'Malley M.A."/>
            <person name="Stajich J.E."/>
            <person name="Spatafora J.W."/>
            <person name="Visel A."/>
            <person name="Grigoriev I.V."/>
        </authorList>
    </citation>
    <scope>NUCLEOTIDE SEQUENCE [LARGE SCALE GENOMIC DNA]</scope>
    <source>
        <strain evidence="8">finn</strain>
    </source>
</reference>
<keyword evidence="3 5" id="KW-1133">Transmembrane helix</keyword>
<organism evidence="7 8">
    <name type="scientific">Piromyces finnis</name>
    <dbReference type="NCBI Taxonomy" id="1754191"/>
    <lineage>
        <taxon>Eukaryota</taxon>
        <taxon>Fungi</taxon>
        <taxon>Fungi incertae sedis</taxon>
        <taxon>Chytridiomycota</taxon>
        <taxon>Chytridiomycota incertae sedis</taxon>
        <taxon>Neocallimastigomycetes</taxon>
        <taxon>Neocallimastigales</taxon>
        <taxon>Neocallimastigaceae</taxon>
        <taxon>Piromyces</taxon>
    </lineage>
</organism>
<dbReference type="Pfam" id="PF03124">
    <property type="entry name" value="EXS"/>
    <property type="match status" value="1"/>
</dbReference>
<evidence type="ECO:0000256" key="1">
    <source>
        <dbReference type="ARBA" id="ARBA00004141"/>
    </source>
</evidence>
<dbReference type="PANTHER" id="PTHR10783">
    <property type="entry name" value="XENOTROPIC AND POLYTROPIC RETROVIRUS RECEPTOR 1-RELATED"/>
    <property type="match status" value="1"/>
</dbReference>
<feature type="transmembrane region" description="Helical" evidence="5">
    <location>
        <begin position="315"/>
        <end position="335"/>
    </location>
</feature>
<keyword evidence="8" id="KW-1185">Reference proteome</keyword>
<dbReference type="OrthoDB" id="2159384at2759"/>
<name>A0A1Y1VER6_9FUNG</name>
<keyword evidence="4 5" id="KW-0472">Membrane</keyword>
<evidence type="ECO:0000313" key="7">
    <source>
        <dbReference type="EMBL" id="ORX53702.1"/>
    </source>
</evidence>
<evidence type="ECO:0000256" key="4">
    <source>
        <dbReference type="ARBA" id="ARBA00023136"/>
    </source>
</evidence>
<feature type="transmembrane region" description="Helical" evidence="5">
    <location>
        <begin position="97"/>
        <end position="114"/>
    </location>
</feature>
<feature type="transmembrane region" description="Helical" evidence="5">
    <location>
        <begin position="276"/>
        <end position="294"/>
    </location>
</feature>
<dbReference type="InterPro" id="IPR004342">
    <property type="entry name" value="EXS_C"/>
</dbReference>
<evidence type="ECO:0000256" key="3">
    <source>
        <dbReference type="ARBA" id="ARBA00022989"/>
    </source>
</evidence>
<feature type="transmembrane region" description="Helical" evidence="5">
    <location>
        <begin position="369"/>
        <end position="390"/>
    </location>
</feature>